<accession>A0A0H3H188</accession>
<name>A0A0H3H188_KLEM8</name>
<evidence type="ECO:0000256" key="1">
    <source>
        <dbReference type="SAM" id="Coils"/>
    </source>
</evidence>
<dbReference type="KEGG" id="kox:KOX_01950"/>
<evidence type="ECO:0000313" key="3">
    <source>
        <dbReference type="Proteomes" id="UP000007843"/>
    </source>
</evidence>
<dbReference type="RefSeq" id="WP_014226713.1">
    <property type="nucleotide sequence ID" value="NC_016612.1"/>
</dbReference>
<feature type="coiled-coil region" evidence="1">
    <location>
        <begin position="1"/>
        <end position="28"/>
    </location>
</feature>
<organism evidence="2 3">
    <name type="scientific">Klebsiella michiganensis (strain ATCC 8724 / DSM 4798 / JCM 20051 / NBRC 3318 / NRRL B-199 / KCTC 1686 / BUCSAV 143 / CCM 1901)</name>
    <dbReference type="NCBI Taxonomy" id="1006551"/>
    <lineage>
        <taxon>Bacteria</taxon>
        <taxon>Pseudomonadati</taxon>
        <taxon>Pseudomonadota</taxon>
        <taxon>Gammaproteobacteria</taxon>
        <taxon>Enterobacterales</taxon>
        <taxon>Enterobacteriaceae</taxon>
        <taxon>Klebsiella/Raoultella group</taxon>
        <taxon>Klebsiella</taxon>
    </lineage>
</organism>
<proteinExistence type="predicted"/>
<protein>
    <submittedName>
        <fullName evidence="2">Uncharacterized protein</fullName>
    </submittedName>
</protein>
<dbReference type="EMBL" id="CP003218">
    <property type="protein sequence ID" value="AEX02133.1"/>
    <property type="molecule type" value="Genomic_DNA"/>
</dbReference>
<dbReference type="AlphaFoldDB" id="A0A0H3H188"/>
<keyword evidence="1" id="KW-0175">Coiled coil</keyword>
<reference evidence="2 3" key="1">
    <citation type="journal article" date="2012" name="J. Bacteriol.">
        <title>Complete genome sequence of Klebsiella oxytoca KCTC 1686, used in production of 2,3-butanediol.</title>
        <authorList>
            <person name="Shin S.H."/>
            <person name="Kim S."/>
            <person name="Kim J.Y."/>
            <person name="Lee S."/>
            <person name="Um Y."/>
            <person name="Oh M.K."/>
            <person name="Kim Y.R."/>
            <person name="Lee J."/>
            <person name="Yang K.S."/>
        </authorList>
    </citation>
    <scope>NUCLEOTIDE SEQUENCE [LARGE SCALE GENOMIC DNA]</scope>
    <source>
        <strain evidence="3">ATCC 8724 / DSM 4798 / JCM 20051 / NBRC 3318 / NRRL B-199 / KCTC 1686</strain>
    </source>
</reference>
<gene>
    <name evidence="2" type="ordered locus">KOX_01950</name>
</gene>
<dbReference type="HOGENOM" id="CLU_1832495_0_0_6"/>
<sequence length="140" mass="16653">MSSMTNSLERLRKEKEKIKRQRREFKIKFVCLYVSILSHLKANPDNKVTKGSFGDAKKITVANDGFFFDISFKYDYARNKVRIIVSEESLSLKVRLTLRLTASKAKWRIVKISHKKFKYIFRVMKPQLIEELIVFLIRYL</sequence>
<evidence type="ECO:0000313" key="2">
    <source>
        <dbReference type="EMBL" id="AEX02133.1"/>
    </source>
</evidence>
<dbReference type="Proteomes" id="UP000007843">
    <property type="component" value="Chromosome"/>
</dbReference>